<feature type="signal peptide" evidence="1">
    <location>
        <begin position="1"/>
        <end position="27"/>
    </location>
</feature>
<keyword evidence="1" id="KW-0732">Signal</keyword>
<organism evidence="2 3">
    <name type="scientific">Haematococcus lacustris</name>
    <name type="common">Green alga</name>
    <name type="synonym">Haematococcus pluvialis</name>
    <dbReference type="NCBI Taxonomy" id="44745"/>
    <lineage>
        <taxon>Eukaryota</taxon>
        <taxon>Viridiplantae</taxon>
        <taxon>Chlorophyta</taxon>
        <taxon>core chlorophytes</taxon>
        <taxon>Chlorophyceae</taxon>
        <taxon>CS clade</taxon>
        <taxon>Chlamydomonadales</taxon>
        <taxon>Haematococcaceae</taxon>
        <taxon>Haematococcus</taxon>
    </lineage>
</organism>
<accession>A0A6A0ADS9</accession>
<evidence type="ECO:0000313" key="3">
    <source>
        <dbReference type="Proteomes" id="UP000485058"/>
    </source>
</evidence>
<evidence type="ECO:0000313" key="2">
    <source>
        <dbReference type="EMBL" id="GFH30835.1"/>
    </source>
</evidence>
<proteinExistence type="predicted"/>
<dbReference type="PROSITE" id="PS51257">
    <property type="entry name" value="PROKAR_LIPOPROTEIN"/>
    <property type="match status" value="1"/>
</dbReference>
<feature type="chain" id="PRO_5025538861" evidence="1">
    <location>
        <begin position="28"/>
        <end position="115"/>
    </location>
</feature>
<name>A0A6A0ADS9_HAELA</name>
<dbReference type="AlphaFoldDB" id="A0A6A0ADS9"/>
<gene>
    <name evidence="2" type="ORF">HaLaN_29761</name>
</gene>
<sequence length="115" mass="12226">MRPAADINSLLTAVLLALACWHTAALALDANSSSYSSLISPGVKTVYWQLSSDECTSAQALDISSGNILWQKTPVDWEQSWGSKCGRVEHRAQAVMPGQVPGHQALLNSCNVGTA</sequence>
<evidence type="ECO:0000256" key="1">
    <source>
        <dbReference type="SAM" id="SignalP"/>
    </source>
</evidence>
<reference evidence="2 3" key="1">
    <citation type="submission" date="2020-02" db="EMBL/GenBank/DDBJ databases">
        <title>Draft genome sequence of Haematococcus lacustris strain NIES-144.</title>
        <authorList>
            <person name="Morimoto D."/>
            <person name="Nakagawa S."/>
            <person name="Yoshida T."/>
            <person name="Sawayama S."/>
        </authorList>
    </citation>
    <scope>NUCLEOTIDE SEQUENCE [LARGE SCALE GENOMIC DNA]</scope>
    <source>
        <strain evidence="2 3">NIES-144</strain>
    </source>
</reference>
<dbReference type="EMBL" id="BLLF01005177">
    <property type="protein sequence ID" value="GFH30835.1"/>
    <property type="molecule type" value="Genomic_DNA"/>
</dbReference>
<keyword evidence="3" id="KW-1185">Reference proteome</keyword>
<comment type="caution">
    <text evidence="2">The sequence shown here is derived from an EMBL/GenBank/DDBJ whole genome shotgun (WGS) entry which is preliminary data.</text>
</comment>
<protein>
    <submittedName>
        <fullName evidence="2">Uncharacterized protein</fullName>
    </submittedName>
</protein>
<dbReference type="Proteomes" id="UP000485058">
    <property type="component" value="Unassembled WGS sequence"/>
</dbReference>